<dbReference type="Proteomes" id="UP000655094">
    <property type="component" value="Unassembled WGS sequence"/>
</dbReference>
<organism evidence="1 2">
    <name type="scientific">Klebsiella pneumoniae</name>
    <dbReference type="NCBI Taxonomy" id="573"/>
    <lineage>
        <taxon>Bacteria</taxon>
        <taxon>Pseudomonadati</taxon>
        <taxon>Pseudomonadota</taxon>
        <taxon>Gammaproteobacteria</taxon>
        <taxon>Enterobacterales</taxon>
        <taxon>Enterobacteriaceae</taxon>
        <taxon>Klebsiella/Raoultella group</taxon>
        <taxon>Klebsiella</taxon>
        <taxon>Klebsiella pneumoniae complex</taxon>
    </lineage>
</organism>
<evidence type="ECO:0000313" key="1">
    <source>
        <dbReference type="EMBL" id="GHK53421.1"/>
    </source>
</evidence>
<protein>
    <submittedName>
        <fullName evidence="1">Uncharacterized protein</fullName>
    </submittedName>
</protein>
<reference evidence="1" key="1">
    <citation type="submission" date="2020-10" db="EMBL/GenBank/DDBJ databases">
        <title>Genome Sequence of ESBL Producing Zambian Clinical Strains.</title>
        <authorList>
            <person name="Shawa M."/>
            <person name="Furuta Y."/>
            <person name="Simbotwe M."/>
            <person name="Mulenga E."/>
            <person name="Mubanga M."/>
            <person name="Mulenga G."/>
            <person name="Kaile C."/>
            <person name="Zorigt T."/>
            <person name="Hang'ombe B."/>
            <person name="Higashi H."/>
        </authorList>
    </citation>
    <scope>NUCLEOTIDE SEQUENCE</scope>
    <source>
        <strain evidence="1">Zam_UTH_09</strain>
    </source>
</reference>
<dbReference type="EMBL" id="BNFF01000001">
    <property type="protein sequence ID" value="GHK53421.1"/>
    <property type="molecule type" value="Genomic_DNA"/>
</dbReference>
<proteinExistence type="predicted"/>
<name>A0A919HR93_KLEPN</name>
<comment type="caution">
    <text evidence="1">The sequence shown here is derived from an EMBL/GenBank/DDBJ whole genome shotgun (WGS) entry which is preliminary data.</text>
</comment>
<sequence>MQGIEPSFFRDAHSAAVADKERDADRASSCLMCWLTAEWVTLISWAACVTLPRRATASKLRRLATGGKSAMVISQSVSRYVNVTTGLAGFIAAANRLKKGLNAASVGIAQGGLEGYSESPIC</sequence>
<evidence type="ECO:0000313" key="2">
    <source>
        <dbReference type="Proteomes" id="UP000655094"/>
    </source>
</evidence>
<gene>
    <name evidence="1" type="ORF">KPZU09_31570</name>
</gene>
<accession>A0A919HR93</accession>
<dbReference type="AlphaFoldDB" id="A0A919HR93"/>